<dbReference type="InterPro" id="IPR050706">
    <property type="entry name" value="Cyclic-di-GMP_PDE-like"/>
</dbReference>
<dbReference type="Pfam" id="PF00563">
    <property type="entry name" value="EAL"/>
    <property type="match status" value="1"/>
</dbReference>
<evidence type="ECO:0000313" key="4">
    <source>
        <dbReference type="Proteomes" id="UP000055035"/>
    </source>
</evidence>
<dbReference type="InterPro" id="IPR035919">
    <property type="entry name" value="EAL_sf"/>
</dbReference>
<evidence type="ECO:0000313" key="3">
    <source>
        <dbReference type="EMBL" id="KTD17243.1"/>
    </source>
</evidence>
<feature type="transmembrane region" description="Helical" evidence="1">
    <location>
        <begin position="233"/>
        <end position="253"/>
    </location>
</feature>
<dbReference type="SUPFAM" id="SSF141868">
    <property type="entry name" value="EAL domain-like"/>
    <property type="match status" value="1"/>
</dbReference>
<accession>A0A0W0VAT4</accession>
<organism evidence="3 4">
    <name type="scientific">Legionella jordanis</name>
    <dbReference type="NCBI Taxonomy" id="456"/>
    <lineage>
        <taxon>Bacteria</taxon>
        <taxon>Pseudomonadati</taxon>
        <taxon>Pseudomonadota</taxon>
        <taxon>Gammaproteobacteria</taxon>
        <taxon>Legionellales</taxon>
        <taxon>Legionellaceae</taxon>
        <taxon>Legionella</taxon>
    </lineage>
</organism>
<dbReference type="PANTHER" id="PTHR33121">
    <property type="entry name" value="CYCLIC DI-GMP PHOSPHODIESTERASE PDEF"/>
    <property type="match status" value="1"/>
</dbReference>
<dbReference type="GO" id="GO:0071111">
    <property type="term" value="F:cyclic-guanylate-specific phosphodiesterase activity"/>
    <property type="evidence" value="ECO:0007669"/>
    <property type="project" value="InterPro"/>
</dbReference>
<keyword evidence="1" id="KW-0472">Membrane</keyword>
<dbReference type="PANTHER" id="PTHR33121:SF73">
    <property type="entry name" value="CYCLIC DI-GMP PHOSPHODIESTERASE PDEN-RELATED"/>
    <property type="match status" value="1"/>
</dbReference>
<dbReference type="Proteomes" id="UP000055035">
    <property type="component" value="Unassembled WGS sequence"/>
</dbReference>
<comment type="caution">
    <text evidence="3">The sequence shown here is derived from an EMBL/GenBank/DDBJ whole genome shotgun (WGS) entry which is preliminary data.</text>
</comment>
<keyword evidence="4" id="KW-1185">Reference proteome</keyword>
<evidence type="ECO:0000259" key="2">
    <source>
        <dbReference type="PROSITE" id="PS50883"/>
    </source>
</evidence>
<dbReference type="EMBL" id="LNYJ01000011">
    <property type="protein sequence ID" value="KTD17243.1"/>
    <property type="molecule type" value="Genomic_DNA"/>
</dbReference>
<dbReference type="RefSeq" id="WP_058471020.1">
    <property type="nucleotide sequence ID" value="NZ_CAAAIC010000003.1"/>
</dbReference>
<sequence length="517" mass="59270">MKNKLQESSATVQQALNIIWMLLTVFFLLNALYYQWIHYKEDTHRKLESMADESRIKLDNLIESVLSTAYSLPLSELHSCEKLLPVLRNAIFSNPQISGLVISNSDNQPICSTLNQTSGLPKPFSKGPVLFGPVKLPYLTNKVFLLQQRLGQNYIGIYLIGRTIEQAFSYTSPEVLDAILYNKKTGKITLQRGQKIFFKLNDSSLHLAEAQLQNLDNFKIILVGNSKQYKDALLSHLLVAGLIILSISIFLYLQIKNILSQRFSMSYALKTALKSDRFHPAYQPIMDASENRFCAAEVLTRWFTDDDEVSPDVFIEEAEQSGLIVPITLKVLKKVFKETKSILDRYPYFHLAINLSASHFHDKHFFADFFKLCDDYQIQPRQIMLELTERQLLDQENADLMAKMHELREKGYALAIDDFGTGHASIKYLQHFPFNFLKIDKIFIHAIGTGAITESLSQAIIHMANSLKLEIIAEGVETEEQVNFLKKYQVKYMQGWYFSKAVPVDRLYEIITGVEHD</sequence>
<dbReference type="InterPro" id="IPR001633">
    <property type="entry name" value="EAL_dom"/>
</dbReference>
<protein>
    <submittedName>
        <fullName evidence="3">Rtn protein</fullName>
    </submittedName>
</protein>
<dbReference type="CDD" id="cd01948">
    <property type="entry name" value="EAL"/>
    <property type="match status" value="1"/>
</dbReference>
<reference evidence="3 4" key="1">
    <citation type="submission" date="2015-11" db="EMBL/GenBank/DDBJ databases">
        <title>Genomic analysis of 38 Legionella species identifies large and diverse effector repertoires.</title>
        <authorList>
            <person name="Burstein D."/>
            <person name="Amaro F."/>
            <person name="Zusman T."/>
            <person name="Lifshitz Z."/>
            <person name="Cohen O."/>
            <person name="Gilbert J.A."/>
            <person name="Pupko T."/>
            <person name="Shuman H.A."/>
            <person name="Segal G."/>
        </authorList>
    </citation>
    <scope>NUCLEOTIDE SEQUENCE [LARGE SCALE GENOMIC DNA]</scope>
    <source>
        <strain evidence="3 4">BL-540</strain>
    </source>
</reference>
<dbReference type="PATRIC" id="fig|456.5.peg.1656"/>
<dbReference type="OrthoDB" id="675397at2"/>
<dbReference type="SMART" id="SM00052">
    <property type="entry name" value="EAL"/>
    <property type="match status" value="1"/>
</dbReference>
<evidence type="ECO:0000256" key="1">
    <source>
        <dbReference type="SAM" id="Phobius"/>
    </source>
</evidence>
<keyword evidence="1" id="KW-1133">Transmembrane helix</keyword>
<dbReference type="AlphaFoldDB" id="A0A0W0VAT4"/>
<dbReference type="STRING" id="456.Ljor_1549"/>
<dbReference type="PROSITE" id="PS50883">
    <property type="entry name" value="EAL"/>
    <property type="match status" value="1"/>
</dbReference>
<dbReference type="Gene3D" id="3.20.20.450">
    <property type="entry name" value="EAL domain"/>
    <property type="match status" value="1"/>
</dbReference>
<keyword evidence="1" id="KW-0812">Transmembrane</keyword>
<name>A0A0W0VAT4_9GAMM</name>
<proteinExistence type="predicted"/>
<feature type="transmembrane region" description="Helical" evidence="1">
    <location>
        <begin position="15"/>
        <end position="36"/>
    </location>
</feature>
<feature type="domain" description="EAL" evidence="2">
    <location>
        <begin position="262"/>
        <end position="515"/>
    </location>
</feature>
<gene>
    <name evidence="3" type="ORF">Ljor_1549</name>
</gene>